<name>A0AC58TD94_TOBAC</name>
<reference evidence="1" key="1">
    <citation type="journal article" date="2014" name="Nat. Commun.">
        <title>The tobacco genome sequence and its comparison with those of tomato and potato.</title>
        <authorList>
            <person name="Sierro N."/>
            <person name="Battey J.N."/>
            <person name="Ouadi S."/>
            <person name="Bakaher N."/>
            <person name="Bovet L."/>
            <person name="Willig A."/>
            <person name="Goepfert S."/>
            <person name="Peitsch M.C."/>
            <person name="Ivanov N.V."/>
        </authorList>
    </citation>
    <scope>NUCLEOTIDE SEQUENCE [LARGE SCALE GENOMIC DNA]</scope>
</reference>
<gene>
    <name evidence="2" type="primary">LOC142173499</name>
</gene>
<organism evidence="1 2">
    <name type="scientific">Nicotiana tabacum</name>
    <name type="common">Common tobacco</name>
    <dbReference type="NCBI Taxonomy" id="4097"/>
    <lineage>
        <taxon>Eukaryota</taxon>
        <taxon>Viridiplantae</taxon>
        <taxon>Streptophyta</taxon>
        <taxon>Embryophyta</taxon>
        <taxon>Tracheophyta</taxon>
        <taxon>Spermatophyta</taxon>
        <taxon>Magnoliopsida</taxon>
        <taxon>eudicotyledons</taxon>
        <taxon>Gunneridae</taxon>
        <taxon>Pentapetalae</taxon>
        <taxon>asterids</taxon>
        <taxon>lamiids</taxon>
        <taxon>Solanales</taxon>
        <taxon>Solanaceae</taxon>
        <taxon>Nicotianoideae</taxon>
        <taxon>Nicotianeae</taxon>
        <taxon>Nicotiana</taxon>
    </lineage>
</organism>
<proteinExistence type="predicted"/>
<accession>A0AC58TD94</accession>
<protein>
    <submittedName>
        <fullName evidence="2">Uncharacterized protein LOC142173499</fullName>
    </submittedName>
</protein>
<sequence>MMKENGFRGDEAIGEAACTYFHNIFTETGGAIREDLLSCIPSLITAEDNEILTKGSHLGRTQRIADFLNVVLDFSGGATMPKFMISACSVLLPKVEFPNSFTEYRPISLSNFLNKIISKLDMAKAYDRVSWGFTCIMLRKMGINEMIIDMIWRTMSNNWYSVIINDTRCGFFHSTRGMKQGDPLAPSLFIIRAELLYRVLNNMSHD</sequence>
<reference evidence="2" key="2">
    <citation type="submission" date="2025-08" db="UniProtKB">
        <authorList>
            <consortium name="RefSeq"/>
        </authorList>
    </citation>
    <scope>IDENTIFICATION</scope>
    <source>
        <tissue evidence="2">Leaf</tissue>
    </source>
</reference>
<keyword evidence="1" id="KW-1185">Reference proteome</keyword>
<evidence type="ECO:0000313" key="2">
    <source>
        <dbReference type="RefSeq" id="XP_075095198.1"/>
    </source>
</evidence>
<dbReference type="Proteomes" id="UP000790787">
    <property type="component" value="Chromosome 19"/>
</dbReference>
<dbReference type="RefSeq" id="XP_075095198.1">
    <property type="nucleotide sequence ID" value="XM_075239097.1"/>
</dbReference>
<evidence type="ECO:0000313" key="1">
    <source>
        <dbReference type="Proteomes" id="UP000790787"/>
    </source>
</evidence>